<dbReference type="InterPro" id="IPR028055">
    <property type="entry name" value="YidC/Oxa/ALB_C"/>
</dbReference>
<evidence type="ECO:0000313" key="9">
    <source>
        <dbReference type="EMBL" id="MCA9382068.1"/>
    </source>
</evidence>
<keyword evidence="2 5" id="KW-0812">Transmembrane</keyword>
<proteinExistence type="inferred from homology"/>
<dbReference type="Proteomes" id="UP000782843">
    <property type="component" value="Unassembled WGS sequence"/>
</dbReference>
<evidence type="ECO:0000256" key="2">
    <source>
        <dbReference type="ARBA" id="ARBA00022692"/>
    </source>
</evidence>
<feature type="transmembrane region" description="Helical" evidence="7">
    <location>
        <begin position="20"/>
        <end position="41"/>
    </location>
</feature>
<dbReference type="EMBL" id="JAGQLG010000053">
    <property type="protein sequence ID" value="MCA9382068.1"/>
    <property type="molecule type" value="Genomic_DNA"/>
</dbReference>
<feature type="domain" description="Membrane insertase YidC/Oxa/ALB C-terminal" evidence="8">
    <location>
        <begin position="28"/>
        <end position="277"/>
    </location>
</feature>
<dbReference type="GO" id="GO:0032977">
    <property type="term" value="F:membrane insertase activity"/>
    <property type="evidence" value="ECO:0007669"/>
    <property type="project" value="InterPro"/>
</dbReference>
<protein>
    <submittedName>
        <fullName evidence="9">Membrane protein insertase YidC</fullName>
    </submittedName>
</protein>
<feature type="transmembrane region" description="Helical" evidence="7">
    <location>
        <begin position="88"/>
        <end position="109"/>
    </location>
</feature>
<sequence>MSIVQILFYQPTFNLLIVLYRAFSDNLGLAIIVVAVLSRIITMPITKKQIKSAEDNKVFKKEYDEIKAKYKNKPEEQKEKLAKLQMQYLPSQLGGCLPLILQLILLIQIRNVIVNLVNNGADAFNSVAYPFVAPFPPGAVINFHFLGLDLSKVATNIGLSNIPAVLPYIALALLVGLTQFFSSKVLMGLRTDPMEEEKKKEDKKKKDQDKKSSGPDFSESMQQANKQMIYFFPILTSIMSMGFLSGGAAVSVFPSGISLFWTIQNLFIVGQELFMNRKKIGPGIRNFDPKKMFQLPKLKTNNFKQLKNGGQKKGSDGRKNSK</sequence>
<evidence type="ECO:0000259" key="8">
    <source>
        <dbReference type="Pfam" id="PF02096"/>
    </source>
</evidence>
<name>A0A955L3A4_9BACT</name>
<reference evidence="9" key="1">
    <citation type="submission" date="2020-04" db="EMBL/GenBank/DDBJ databases">
        <authorList>
            <person name="Zhang T."/>
        </authorList>
    </citation>
    <scope>NUCLEOTIDE SEQUENCE</scope>
    <source>
        <strain evidence="9">HKST-UBA10</strain>
    </source>
</reference>
<evidence type="ECO:0000256" key="5">
    <source>
        <dbReference type="RuleBase" id="RU003945"/>
    </source>
</evidence>
<dbReference type="NCBIfam" id="TIGR03592">
    <property type="entry name" value="yidC_oxa1_cterm"/>
    <property type="match status" value="1"/>
</dbReference>
<evidence type="ECO:0000313" key="10">
    <source>
        <dbReference type="Proteomes" id="UP000782843"/>
    </source>
</evidence>
<dbReference type="GO" id="GO:0005886">
    <property type="term" value="C:plasma membrane"/>
    <property type="evidence" value="ECO:0007669"/>
    <property type="project" value="TreeGrafter"/>
</dbReference>
<evidence type="ECO:0000256" key="1">
    <source>
        <dbReference type="ARBA" id="ARBA00004141"/>
    </source>
</evidence>
<evidence type="ECO:0000256" key="3">
    <source>
        <dbReference type="ARBA" id="ARBA00022989"/>
    </source>
</evidence>
<dbReference type="PANTHER" id="PTHR12428">
    <property type="entry name" value="OXA1"/>
    <property type="match status" value="1"/>
</dbReference>
<reference evidence="9" key="2">
    <citation type="journal article" date="2021" name="Microbiome">
        <title>Successional dynamics and alternative stable states in a saline activated sludge microbial community over 9 years.</title>
        <authorList>
            <person name="Wang Y."/>
            <person name="Ye J."/>
            <person name="Ju F."/>
            <person name="Liu L."/>
            <person name="Boyd J.A."/>
            <person name="Deng Y."/>
            <person name="Parks D.H."/>
            <person name="Jiang X."/>
            <person name="Yin X."/>
            <person name="Woodcroft B.J."/>
            <person name="Tyson G.W."/>
            <person name="Hugenholtz P."/>
            <person name="Polz M.F."/>
            <person name="Zhang T."/>
        </authorList>
    </citation>
    <scope>NUCLEOTIDE SEQUENCE</scope>
    <source>
        <strain evidence="9">HKST-UBA10</strain>
    </source>
</reference>
<feature type="transmembrane region" description="Helical" evidence="7">
    <location>
        <begin position="256"/>
        <end position="275"/>
    </location>
</feature>
<keyword evidence="4 7" id="KW-0472">Membrane</keyword>
<dbReference type="InterPro" id="IPR001708">
    <property type="entry name" value="YidC/ALB3/OXA1/COX18"/>
</dbReference>
<evidence type="ECO:0000256" key="4">
    <source>
        <dbReference type="ARBA" id="ARBA00023136"/>
    </source>
</evidence>
<keyword evidence="3 7" id="KW-1133">Transmembrane helix</keyword>
<organism evidence="9 10">
    <name type="scientific">Candidatus Dojkabacteria bacterium</name>
    <dbReference type="NCBI Taxonomy" id="2099670"/>
    <lineage>
        <taxon>Bacteria</taxon>
        <taxon>Candidatus Dojkabacteria</taxon>
    </lineage>
</organism>
<evidence type="ECO:0000256" key="6">
    <source>
        <dbReference type="SAM" id="MobiDB-lite"/>
    </source>
</evidence>
<dbReference type="Pfam" id="PF02096">
    <property type="entry name" value="60KD_IMP"/>
    <property type="match status" value="1"/>
</dbReference>
<dbReference type="PANTHER" id="PTHR12428:SF65">
    <property type="entry name" value="CYTOCHROME C OXIDASE ASSEMBLY PROTEIN COX18, MITOCHONDRIAL"/>
    <property type="match status" value="1"/>
</dbReference>
<feature type="region of interest" description="Disordered" evidence="6">
    <location>
        <begin position="193"/>
        <end position="220"/>
    </location>
</feature>
<feature type="transmembrane region" description="Helical" evidence="7">
    <location>
        <begin position="165"/>
        <end position="189"/>
    </location>
</feature>
<comment type="similarity">
    <text evidence="5">Belongs to the OXA1/ALB3/YidC family.</text>
</comment>
<evidence type="ECO:0000256" key="7">
    <source>
        <dbReference type="SAM" id="Phobius"/>
    </source>
</evidence>
<comment type="caution">
    <text evidence="9">The sequence shown here is derived from an EMBL/GenBank/DDBJ whole genome shotgun (WGS) entry which is preliminary data.</text>
</comment>
<accession>A0A955L3A4</accession>
<dbReference type="AlphaFoldDB" id="A0A955L3A4"/>
<dbReference type="GO" id="GO:0051205">
    <property type="term" value="P:protein insertion into membrane"/>
    <property type="evidence" value="ECO:0007669"/>
    <property type="project" value="TreeGrafter"/>
</dbReference>
<feature type="compositionally biased region" description="Basic and acidic residues" evidence="6">
    <location>
        <begin position="193"/>
        <end position="213"/>
    </location>
</feature>
<gene>
    <name evidence="9" type="primary">yidC</name>
    <name evidence="9" type="ORF">KC660_01520</name>
</gene>
<comment type="subcellular location">
    <subcellularLocation>
        <location evidence="1 5">Membrane</location>
        <topology evidence="1 5">Multi-pass membrane protein</topology>
    </subcellularLocation>
</comment>